<feature type="region of interest" description="Disordered" evidence="3">
    <location>
        <begin position="179"/>
        <end position="200"/>
    </location>
</feature>
<protein>
    <submittedName>
        <fullName evidence="4">LRC61 protein</fullName>
    </submittedName>
</protein>
<dbReference type="AlphaFoldDB" id="A0A7K5ADI2"/>
<dbReference type="PANTHER" id="PTHR18849">
    <property type="entry name" value="LEUCINE RICH REPEAT PROTEIN"/>
    <property type="match status" value="1"/>
</dbReference>
<evidence type="ECO:0000256" key="2">
    <source>
        <dbReference type="ARBA" id="ARBA00022737"/>
    </source>
</evidence>
<feature type="compositionally biased region" description="Gly residues" evidence="3">
    <location>
        <begin position="179"/>
        <end position="190"/>
    </location>
</feature>
<dbReference type="GO" id="GO:0005737">
    <property type="term" value="C:cytoplasm"/>
    <property type="evidence" value="ECO:0007669"/>
    <property type="project" value="TreeGrafter"/>
</dbReference>
<reference evidence="4 5" key="1">
    <citation type="submission" date="2019-09" db="EMBL/GenBank/DDBJ databases">
        <title>Bird 10,000 Genomes (B10K) Project - Family phase.</title>
        <authorList>
            <person name="Zhang G."/>
        </authorList>
    </citation>
    <scope>NUCLEOTIDE SEQUENCE [LARGE SCALE GENOMIC DNA]</scope>
    <source>
        <strain evidence="4">B10K-DU-017-25</strain>
        <tissue evidence="4">Mixed tissue sample</tissue>
    </source>
</reference>
<sequence>EDEEEEEEEVRLTPQLLKATSGEFSLDSILLLKLRGRGIAHLGCLGDCTNLEWLDLSGNSIVHLGPLASLKALSVLNLSRNRVVALEPLASCANLQSLNVAGNLLSDLQQLRCLMGLRRLENLRLRDPLAKLENPVCSTPAYRATLATILPGLKAIDGERVAGWGSEVSQLCEDLDSSLGGGGGGGGGEGGRTEPPHGAQPWVAAGFWEARAPRRSSIMEEASRQFGEVVQECLELGRRADDAIGQAERALSGRGEASSYVF</sequence>
<name>A0A7K5ADI2_9AVES</name>
<dbReference type="Gene3D" id="3.80.10.10">
    <property type="entry name" value="Ribonuclease Inhibitor"/>
    <property type="match status" value="1"/>
</dbReference>
<proteinExistence type="predicted"/>
<evidence type="ECO:0000313" key="5">
    <source>
        <dbReference type="Proteomes" id="UP000517892"/>
    </source>
</evidence>
<dbReference type="Proteomes" id="UP000517892">
    <property type="component" value="Unassembled WGS sequence"/>
</dbReference>
<evidence type="ECO:0000313" key="4">
    <source>
        <dbReference type="EMBL" id="NWR81773.1"/>
    </source>
</evidence>
<gene>
    <name evidence="4" type="primary">Lrrc61</name>
    <name evidence="4" type="ORF">CENUNI_R14797</name>
</gene>
<dbReference type="GO" id="GO:0036158">
    <property type="term" value="P:outer dynein arm assembly"/>
    <property type="evidence" value="ECO:0007669"/>
    <property type="project" value="TreeGrafter"/>
</dbReference>
<comment type="caution">
    <text evidence="4">The sequence shown here is derived from an EMBL/GenBank/DDBJ whole genome shotgun (WGS) entry which is preliminary data.</text>
</comment>
<dbReference type="InterPro" id="IPR032675">
    <property type="entry name" value="LRR_dom_sf"/>
</dbReference>
<dbReference type="InterPro" id="IPR001611">
    <property type="entry name" value="Leu-rich_rpt"/>
</dbReference>
<dbReference type="PANTHER" id="PTHR18849:SF8">
    <property type="entry name" value="LEUCINE-RICH REPEAT-CONTAINING PROTEIN 61"/>
    <property type="match status" value="1"/>
</dbReference>
<dbReference type="Pfam" id="PF14580">
    <property type="entry name" value="LRR_9"/>
    <property type="match status" value="1"/>
</dbReference>
<dbReference type="OrthoDB" id="433501at2759"/>
<keyword evidence="1" id="KW-0433">Leucine-rich repeat</keyword>
<accession>A0A7K5ADI2</accession>
<dbReference type="PROSITE" id="PS51450">
    <property type="entry name" value="LRR"/>
    <property type="match status" value="2"/>
</dbReference>
<feature type="non-terminal residue" evidence="4">
    <location>
        <position position="262"/>
    </location>
</feature>
<feature type="non-terminal residue" evidence="4">
    <location>
        <position position="1"/>
    </location>
</feature>
<evidence type="ECO:0000256" key="1">
    <source>
        <dbReference type="ARBA" id="ARBA00022614"/>
    </source>
</evidence>
<keyword evidence="5" id="KW-1185">Reference proteome</keyword>
<dbReference type="SUPFAM" id="SSF52058">
    <property type="entry name" value="L domain-like"/>
    <property type="match status" value="1"/>
</dbReference>
<evidence type="ECO:0000256" key="3">
    <source>
        <dbReference type="SAM" id="MobiDB-lite"/>
    </source>
</evidence>
<dbReference type="EMBL" id="VYZI01002004">
    <property type="protein sequence ID" value="NWR81773.1"/>
    <property type="molecule type" value="Genomic_DNA"/>
</dbReference>
<organism evidence="4 5">
    <name type="scientific">Centropus unirufus</name>
    <dbReference type="NCBI Taxonomy" id="1118519"/>
    <lineage>
        <taxon>Eukaryota</taxon>
        <taxon>Metazoa</taxon>
        <taxon>Chordata</taxon>
        <taxon>Craniata</taxon>
        <taxon>Vertebrata</taxon>
        <taxon>Euteleostomi</taxon>
        <taxon>Archelosauria</taxon>
        <taxon>Archosauria</taxon>
        <taxon>Dinosauria</taxon>
        <taxon>Saurischia</taxon>
        <taxon>Theropoda</taxon>
        <taxon>Coelurosauria</taxon>
        <taxon>Aves</taxon>
        <taxon>Neognathae</taxon>
        <taxon>Neoaves</taxon>
        <taxon>Otidimorphae</taxon>
        <taxon>Cuculiformes</taxon>
        <taxon>Centropidae</taxon>
        <taxon>Centropus</taxon>
    </lineage>
</organism>
<keyword evidence="2" id="KW-0677">Repeat</keyword>